<organism evidence="3 4">
    <name type="scientific">Halomonas cerina</name>
    <dbReference type="NCBI Taxonomy" id="447424"/>
    <lineage>
        <taxon>Bacteria</taxon>
        <taxon>Pseudomonadati</taxon>
        <taxon>Pseudomonadota</taxon>
        <taxon>Gammaproteobacteria</taxon>
        <taxon>Oceanospirillales</taxon>
        <taxon>Halomonadaceae</taxon>
        <taxon>Halomonas</taxon>
    </lineage>
</organism>
<accession>A0A839VCW9</accession>
<dbReference type="Pfam" id="PF00346">
    <property type="entry name" value="Complex1_49kDa"/>
    <property type="match status" value="1"/>
</dbReference>
<dbReference type="GO" id="GO:0048038">
    <property type="term" value="F:quinone binding"/>
    <property type="evidence" value="ECO:0007669"/>
    <property type="project" value="InterPro"/>
</dbReference>
<feature type="domain" description="NADH-quinone oxidoreductase subunit D" evidence="2">
    <location>
        <begin position="289"/>
        <end position="371"/>
    </location>
</feature>
<comment type="caution">
    <text evidence="3">The sequence shown here is derived from an EMBL/GenBank/DDBJ whole genome shotgun (WGS) entry which is preliminary data.</text>
</comment>
<dbReference type="Proteomes" id="UP000547614">
    <property type="component" value="Unassembled WGS sequence"/>
</dbReference>
<dbReference type="RefSeq" id="WP_183325262.1">
    <property type="nucleotide sequence ID" value="NZ_JACHXP010000007.1"/>
</dbReference>
<dbReference type="SUPFAM" id="SSF56762">
    <property type="entry name" value="HydB/Nqo4-like"/>
    <property type="match status" value="1"/>
</dbReference>
<dbReference type="SUPFAM" id="SSF56770">
    <property type="entry name" value="HydA/Nqo6-like"/>
    <property type="match status" value="1"/>
</dbReference>
<evidence type="ECO:0000313" key="3">
    <source>
        <dbReference type="EMBL" id="MBB3190527.1"/>
    </source>
</evidence>
<protein>
    <recommendedName>
        <fullName evidence="2">NADH-quinone oxidoreductase subunit D domain-containing protein</fullName>
    </recommendedName>
</protein>
<dbReference type="InterPro" id="IPR029014">
    <property type="entry name" value="NiFe-Hase_large"/>
</dbReference>
<dbReference type="InterPro" id="IPR001135">
    <property type="entry name" value="NADH_Q_OxRdtase_suD"/>
</dbReference>
<dbReference type="AlphaFoldDB" id="A0A839VCW9"/>
<reference evidence="3 4" key="1">
    <citation type="submission" date="2020-08" db="EMBL/GenBank/DDBJ databases">
        <title>Genomic Encyclopedia of Type Strains, Phase III (KMG-III): the genomes of soil and plant-associated and newly described type strains.</title>
        <authorList>
            <person name="Whitman W."/>
        </authorList>
    </citation>
    <scope>NUCLEOTIDE SEQUENCE [LARGE SCALE GENOMIC DNA]</scope>
    <source>
        <strain evidence="3 4">CECT 7282</strain>
    </source>
</reference>
<proteinExistence type="predicted"/>
<dbReference type="GO" id="GO:0016651">
    <property type="term" value="F:oxidoreductase activity, acting on NAD(P)H"/>
    <property type="evidence" value="ECO:0007669"/>
    <property type="project" value="InterPro"/>
</dbReference>
<gene>
    <name evidence="3" type="ORF">FHR94_001760</name>
</gene>
<evidence type="ECO:0000256" key="1">
    <source>
        <dbReference type="SAM" id="MobiDB-lite"/>
    </source>
</evidence>
<dbReference type="Gene3D" id="1.10.645.10">
    <property type="entry name" value="Cytochrome-c3 Hydrogenase, chain B"/>
    <property type="match status" value="1"/>
</dbReference>
<evidence type="ECO:0000259" key="2">
    <source>
        <dbReference type="Pfam" id="PF00346"/>
    </source>
</evidence>
<feature type="region of interest" description="Disordered" evidence="1">
    <location>
        <begin position="366"/>
        <end position="390"/>
    </location>
</feature>
<evidence type="ECO:0000313" key="4">
    <source>
        <dbReference type="Proteomes" id="UP000547614"/>
    </source>
</evidence>
<dbReference type="GO" id="GO:0051287">
    <property type="term" value="F:NAD binding"/>
    <property type="evidence" value="ECO:0007669"/>
    <property type="project" value="InterPro"/>
</dbReference>
<sequence>MAVSWLARLAARAPVPVFPALGMRGEEALYRLALSPDIKRVDSPRHASLLLVAGGVPPSMQQALRRVHDQLPAPFTTLWYRSAPLVELPQAAVTTVDSLDALPGALVESHGRLLRNTVGRSPRLLPDAPPHPWQGLGDDGHGGEGMMGGVPYGRPMAMPPTADLRDGLALDILTFRLGPFFPLWPPGFEAEVTLQGDIIQQFSVRSSPFPRALAPVFHEARERPVAIAVLERARARHHLQALFHALHLAGLEDLARHALRLADTCPSGDIVLLAKWFTAFERRLRRRGFFVLHLPKCGALRKKQAESQGGFAARAAGIERDVRAEDDGYRRLAFSMMTQQAGDTRARWRQRLAEIAQSFDLAARAQRDDMHTAQTDAVETPRGAWHDTRPKDTSHLLEDLLPGLEWGEALATLASLELAALSPWPREEPAETPEEGAA</sequence>
<dbReference type="EMBL" id="JACHXP010000007">
    <property type="protein sequence ID" value="MBB3190527.1"/>
    <property type="molecule type" value="Genomic_DNA"/>
</dbReference>
<name>A0A839VCW9_9GAMM</name>
<keyword evidence="4" id="KW-1185">Reference proteome</keyword>